<sequence>MKLRLPTLRAVALLALLAAAAQLQAEPMIQGKQVSVGAADVQQYLDGSFPQTHKALGGLVKMTIRDPKLSLPPGNRLKMQFDLSMATGGGAPTPLGTVLLTSGLRYEQQTQSFHLQAPTIDDFRPAANGGKLDANTRELLNVWLDDYARKEPIYKLDPALAAVMGNVQIESAAVENGKLVVHLNQDIGKLVPSGALSGQ</sequence>
<proteinExistence type="predicted"/>
<evidence type="ECO:0000256" key="1">
    <source>
        <dbReference type="SAM" id="SignalP"/>
    </source>
</evidence>
<evidence type="ECO:0008006" key="4">
    <source>
        <dbReference type="Google" id="ProtNLM"/>
    </source>
</evidence>
<reference evidence="2 3" key="1">
    <citation type="submission" date="2015-07" db="EMBL/GenBank/DDBJ databases">
        <authorList>
            <person name="Noorani M."/>
        </authorList>
    </citation>
    <scope>NUCLEOTIDE SEQUENCE [LARGE SCALE GENOMIC DNA]</scope>
    <source>
        <strain evidence="2">LMG730</strain>
    </source>
</reference>
<dbReference type="AlphaFoldDB" id="A0A0K2ZYB0"/>
<dbReference type="Proteomes" id="UP000045978">
    <property type="component" value="Unassembled WGS sequence"/>
</dbReference>
<feature type="chain" id="PRO_5005492983" description="DUF1439 domain-containing protein" evidence="1">
    <location>
        <begin position="26"/>
        <end position="199"/>
    </location>
</feature>
<dbReference type="Gene3D" id="3.15.10.40">
    <property type="entry name" value="Uncharacterised protein PF07273, DUF1439"/>
    <property type="match status" value="1"/>
</dbReference>
<keyword evidence="1" id="KW-0732">Signal</keyword>
<accession>A0A0K2ZYB0</accession>
<evidence type="ECO:0000313" key="3">
    <source>
        <dbReference type="Proteomes" id="UP000045978"/>
    </source>
</evidence>
<dbReference type="EMBL" id="CXOJ01000073">
    <property type="protein sequence ID" value="CTP90678.1"/>
    <property type="molecule type" value="Genomic_DNA"/>
</dbReference>
<name>A0A0K2ZYB0_9XANT</name>
<protein>
    <recommendedName>
        <fullName evidence="4">DUF1439 domain-containing protein</fullName>
    </recommendedName>
</protein>
<gene>
    <name evidence="2" type="ORF">XTPLMG730_2895</name>
</gene>
<dbReference type="RefSeq" id="WP_053838864.1">
    <property type="nucleotide sequence ID" value="NZ_CP076251.1"/>
</dbReference>
<evidence type="ECO:0000313" key="2">
    <source>
        <dbReference type="EMBL" id="CTP90678.1"/>
    </source>
</evidence>
<organism evidence="2 3">
    <name type="scientific">Xanthomonas graminis pv. phlei</name>
    <dbReference type="NCBI Taxonomy" id="487906"/>
    <lineage>
        <taxon>Bacteria</taxon>
        <taxon>Pseudomonadati</taxon>
        <taxon>Pseudomonadota</taxon>
        <taxon>Gammaproteobacteria</taxon>
        <taxon>Lysobacterales</taxon>
        <taxon>Lysobacteraceae</taxon>
        <taxon>Xanthomonas</taxon>
        <taxon>Xanthomonas translucens group</taxon>
        <taxon>Xanthomonas graminis</taxon>
    </lineage>
</organism>
<feature type="signal peptide" evidence="1">
    <location>
        <begin position="1"/>
        <end position="25"/>
    </location>
</feature>